<dbReference type="Pfam" id="PF03538">
    <property type="entry name" value="VRP1"/>
    <property type="match status" value="1"/>
</dbReference>
<dbReference type="InterPro" id="IPR018003">
    <property type="entry name" value="Insecticidal_toxin/plasmid_vir"/>
</dbReference>
<gene>
    <name evidence="2" type="ORF">BK672_13495</name>
</gene>
<reference evidence="2 3" key="1">
    <citation type="submission" date="2016-10" db="EMBL/GenBank/DDBJ databases">
        <title>Comparative genome analysis of multiple Pseudomonas spp. focuses on biocontrol and plant growth promoting traits.</title>
        <authorList>
            <person name="Tao X.-Y."/>
            <person name="Taylor C.G."/>
        </authorList>
    </citation>
    <scope>NUCLEOTIDE SEQUENCE [LARGE SCALE GENOMIC DNA]</scope>
    <source>
        <strain evidence="2 3">2F9</strain>
    </source>
</reference>
<accession>A0A423NAL7</accession>
<proteinExistence type="predicted"/>
<name>A0A423NAL7_PSEFL</name>
<dbReference type="EMBL" id="MOBY01000006">
    <property type="protein sequence ID" value="RON95240.1"/>
    <property type="molecule type" value="Genomic_DNA"/>
</dbReference>
<evidence type="ECO:0000256" key="1">
    <source>
        <dbReference type="ARBA" id="ARBA00023026"/>
    </source>
</evidence>
<dbReference type="RefSeq" id="WP_123375811.1">
    <property type="nucleotide sequence ID" value="NZ_MOBY01000006.1"/>
</dbReference>
<dbReference type="AlphaFoldDB" id="A0A423NAL7"/>
<sequence length="821" mass="92367">MSDIKLNKLKILTATAGTAKTATPQTFEIHDIAMESTLSVAQLSRDQYKQIQETPGKKLNAEIAHDYASSLARQITREQMERQLHKTDKKRDKRALNGVAPTYEKLFEENWNSFCAQNDLNAIDSPAAYLRALYIFSGQLDSEEKYARRISAIRPDIATQQIDASSVFEPLPALQLVNRVLGDKIKNHPKHDNDKTSQEIMSIQSKPLFFPYHHPHRQCVVALAAKNLGLGILDYKLQLPNMFFQDSDKVNVELLCKAQIKMSNLSERQIKILTAKLAEYSSPTDTETGAIHSVVDRSMINEGRYDLNLFASQTHCSPSEIKQFIDLQISRSYPSSDKHLVVDKAPDSEEKIISLTYENPDAHMFTALDRVQRMIRLHRWSNISPGELDTLVYSAIYSDGSDTFIPRSTLRAVGVYQYLNQHYGIEAEEFAALLYRLPTQSVNGRASLFDRVFHRDLPAANLFKQEGGLPEISAIRLADGMDLQITQESRDLCIKLATTHLKSLHQNLQTASSLYRQARIARLFGLSPLECTELVNLLGGKAFERLLVSGELSSKCEPDILHLLMALDGVMTWLRSAGLTVAQLLRMLKRHLPSARETLPVHVAAISAMRDTTAEKEQALAVHQLLQDVAGLSVQYVPCVMKMANTTEQKICAEIKKGKSLLLRESLAAAEICQALNISSEILLNLLSDHKLIKSDWGSEFKLQDLYCLERFANYSRHDPGASHELLGLLKLSRTNDSKTANDALVNFLVTEQSLTTLTKELPTEKVENMQQLDWIIRHLELSKNTGLSLKKLRDILKLNSESSMNEWRTVAAELLHNANV</sequence>
<dbReference type="Proteomes" id="UP000283650">
    <property type="component" value="Unassembled WGS sequence"/>
</dbReference>
<organism evidence="2 3">
    <name type="scientific">Pseudomonas fluorescens</name>
    <dbReference type="NCBI Taxonomy" id="294"/>
    <lineage>
        <taxon>Bacteria</taxon>
        <taxon>Pseudomonadati</taxon>
        <taxon>Pseudomonadota</taxon>
        <taxon>Gammaproteobacteria</taxon>
        <taxon>Pseudomonadales</taxon>
        <taxon>Pseudomonadaceae</taxon>
        <taxon>Pseudomonas</taxon>
    </lineage>
</organism>
<comment type="caution">
    <text evidence="2">The sequence shown here is derived from an EMBL/GenBank/DDBJ whole genome shotgun (WGS) entry which is preliminary data.</text>
</comment>
<protein>
    <submittedName>
        <fullName evidence="2">Virulence plasmid 28 protein</fullName>
    </submittedName>
</protein>
<evidence type="ECO:0000313" key="3">
    <source>
        <dbReference type="Proteomes" id="UP000283650"/>
    </source>
</evidence>
<evidence type="ECO:0000313" key="2">
    <source>
        <dbReference type="EMBL" id="RON95240.1"/>
    </source>
</evidence>
<keyword evidence="1" id="KW-0843">Virulence</keyword>